<dbReference type="HOGENOM" id="CLU_436903_0_0_1"/>
<feature type="region of interest" description="Disordered" evidence="6">
    <location>
        <begin position="244"/>
        <end position="291"/>
    </location>
</feature>
<reference evidence="8 9" key="2">
    <citation type="journal article" date="2013" name="PLoS Genet.">
        <title>Comparative genome structure, secondary metabolite, and effector coding capacity across Cochliobolus pathogens.</title>
        <authorList>
            <person name="Condon B.J."/>
            <person name="Leng Y."/>
            <person name="Wu D."/>
            <person name="Bushley K.E."/>
            <person name="Ohm R.A."/>
            <person name="Otillar R."/>
            <person name="Martin J."/>
            <person name="Schackwitz W."/>
            <person name="Grimwood J."/>
            <person name="MohdZainudin N."/>
            <person name="Xue C."/>
            <person name="Wang R."/>
            <person name="Manning V.A."/>
            <person name="Dhillon B."/>
            <person name="Tu Z.J."/>
            <person name="Steffenson B.J."/>
            <person name="Salamov A."/>
            <person name="Sun H."/>
            <person name="Lowry S."/>
            <person name="LaButti K."/>
            <person name="Han J."/>
            <person name="Copeland A."/>
            <person name="Lindquist E."/>
            <person name="Barry K."/>
            <person name="Schmutz J."/>
            <person name="Baker S.E."/>
            <person name="Ciuffetti L.M."/>
            <person name="Grigoriev I.V."/>
            <person name="Zhong S."/>
            <person name="Turgeon B.G."/>
        </authorList>
    </citation>
    <scope>NUCLEOTIDE SEQUENCE [LARGE SCALE GENOMIC DNA]</scope>
    <source>
        <strain evidence="9">28A</strain>
    </source>
</reference>
<dbReference type="PANTHER" id="PTHR12770:SF31">
    <property type="entry name" value="RUS FAMILY MEMBER 1"/>
    <property type="match status" value="1"/>
</dbReference>
<dbReference type="SUPFAM" id="SSF48097">
    <property type="entry name" value="Regulator of G-protein signaling, RGS"/>
    <property type="match status" value="1"/>
</dbReference>
<evidence type="ECO:0000256" key="3">
    <source>
        <dbReference type="ARBA" id="ARBA00022692"/>
    </source>
</evidence>
<evidence type="ECO:0000256" key="6">
    <source>
        <dbReference type="SAM" id="MobiDB-lite"/>
    </source>
</evidence>
<feature type="domain" description="RGS" evidence="7">
    <location>
        <begin position="319"/>
        <end position="434"/>
    </location>
</feature>
<dbReference type="Pfam" id="PF00615">
    <property type="entry name" value="RGS"/>
    <property type="match status" value="1"/>
</dbReference>
<protein>
    <recommendedName>
        <fullName evidence="7">RGS domain-containing protein</fullName>
    </recommendedName>
</protein>
<dbReference type="InterPro" id="IPR036305">
    <property type="entry name" value="RGS_sf"/>
</dbReference>
<keyword evidence="4" id="KW-1133">Transmembrane helix</keyword>
<keyword evidence="5" id="KW-0472">Membrane</keyword>
<evidence type="ECO:0000313" key="9">
    <source>
        <dbReference type="Proteomes" id="UP000016935"/>
    </source>
</evidence>
<evidence type="ECO:0000259" key="7">
    <source>
        <dbReference type="PROSITE" id="PS50132"/>
    </source>
</evidence>
<dbReference type="InterPro" id="IPR016137">
    <property type="entry name" value="RGS"/>
</dbReference>
<dbReference type="PANTHER" id="PTHR12770">
    <property type="entry name" value="RUS1 FAMILY PROTEIN C16ORF58"/>
    <property type="match status" value="1"/>
</dbReference>
<comment type="similarity">
    <text evidence="2">Belongs to the RUS1 family.</text>
</comment>
<feature type="region of interest" description="Disordered" evidence="6">
    <location>
        <begin position="440"/>
        <end position="626"/>
    </location>
</feature>
<keyword evidence="9" id="KW-1185">Reference proteome</keyword>
<dbReference type="Proteomes" id="UP000016935">
    <property type="component" value="Unassembled WGS sequence"/>
</dbReference>
<comment type="subcellular location">
    <subcellularLocation>
        <location evidence="1">Membrane</location>
    </subcellularLocation>
</comment>
<proteinExistence type="inferred from homology"/>
<evidence type="ECO:0000313" key="8">
    <source>
        <dbReference type="EMBL" id="EOA81199.1"/>
    </source>
</evidence>
<dbReference type="RefSeq" id="XP_008031313.1">
    <property type="nucleotide sequence ID" value="XM_008033122.1"/>
</dbReference>
<dbReference type="EMBL" id="KB908877">
    <property type="protein sequence ID" value="EOA81199.1"/>
    <property type="molecule type" value="Genomic_DNA"/>
</dbReference>
<feature type="compositionally biased region" description="Polar residues" evidence="6">
    <location>
        <begin position="483"/>
        <end position="523"/>
    </location>
</feature>
<dbReference type="Gene3D" id="1.10.167.10">
    <property type="entry name" value="Regulator of G-protein Signalling 4, domain 2"/>
    <property type="match status" value="1"/>
</dbReference>
<accession>R0JUM3</accession>
<feature type="compositionally biased region" description="Polar residues" evidence="6">
    <location>
        <begin position="244"/>
        <end position="260"/>
    </location>
</feature>
<reference evidence="8 9" key="1">
    <citation type="journal article" date="2012" name="PLoS Pathog.">
        <title>Diverse lifestyles and strategies of plant pathogenesis encoded in the genomes of eighteen Dothideomycetes fungi.</title>
        <authorList>
            <person name="Ohm R.A."/>
            <person name="Feau N."/>
            <person name="Henrissat B."/>
            <person name="Schoch C.L."/>
            <person name="Horwitz B.A."/>
            <person name="Barry K.W."/>
            <person name="Condon B.J."/>
            <person name="Copeland A.C."/>
            <person name="Dhillon B."/>
            <person name="Glaser F."/>
            <person name="Hesse C.N."/>
            <person name="Kosti I."/>
            <person name="LaButti K."/>
            <person name="Lindquist E.A."/>
            <person name="Lucas S."/>
            <person name="Salamov A.A."/>
            <person name="Bradshaw R.E."/>
            <person name="Ciuffetti L."/>
            <person name="Hamelin R.C."/>
            <person name="Kema G.H.J."/>
            <person name="Lawrence C."/>
            <person name="Scott J.A."/>
            <person name="Spatafora J.W."/>
            <person name="Turgeon B.G."/>
            <person name="de Wit P.J.G.M."/>
            <person name="Zhong S."/>
            <person name="Goodwin S.B."/>
            <person name="Grigoriev I.V."/>
        </authorList>
    </citation>
    <scope>NUCLEOTIDE SEQUENCE [LARGE SCALE GENOMIC DNA]</scope>
    <source>
        <strain evidence="9">28A</strain>
    </source>
</reference>
<dbReference type="OrthoDB" id="10266999at2759"/>
<dbReference type="AlphaFoldDB" id="R0JUM3"/>
<dbReference type="Pfam" id="PF04884">
    <property type="entry name" value="UVB_sens_prot"/>
    <property type="match status" value="1"/>
</dbReference>
<dbReference type="PROSITE" id="PS50132">
    <property type="entry name" value="RGS"/>
    <property type="match status" value="1"/>
</dbReference>
<keyword evidence="3" id="KW-0812">Transmembrane</keyword>
<dbReference type="SMART" id="SM00315">
    <property type="entry name" value="RGS"/>
    <property type="match status" value="1"/>
</dbReference>
<evidence type="ECO:0000256" key="2">
    <source>
        <dbReference type="ARBA" id="ARBA00007558"/>
    </source>
</evidence>
<dbReference type="eggNOG" id="KOG4249">
    <property type="taxonomic scope" value="Eukaryota"/>
</dbReference>
<dbReference type="InterPro" id="IPR044926">
    <property type="entry name" value="RGS_subdomain_2"/>
</dbReference>
<dbReference type="GeneID" id="19404965"/>
<gene>
    <name evidence="8" type="ORF">SETTUDRAFT_44948</name>
</gene>
<sequence>MAQQLQTREIPEYDDSGNLARTYVVSVAGDGRRDNKTRQDTDADPDKTKSRIDIIDSLQAFSSSIAGMLASRAVLQGVGVGDSSASPTTALLLSVVHDSAGRLATILFAHRLGTALEPECKMYRLAADIFNDTAMVLDCLSPVFPKAARIAVLSFSSCLRALCGVCAGSAKASLSAHFAKRGNLGEVNAVRFPNLVPPAVKLAQQVQLCPCEGFDQQSRTNARRAYKHLWKSVMVTRKHGSQALSIRTSSTASNSPTQSHADFDDRDSNMTLTDYHHHHQPAPLTVSIPKNIPSPQCRKPNLAEILNNTAPPPYTLTSFMAFLSQNHCLENLEFTMDASRYRKHYSKMVSRHPGSPISPLSDECAYVLMLWRRLIDAYIRESGPREVNLPAEVRDNLLSLSDSYVPPHPSSLDSAVAKINELMEESVLVSFLNSVSPHSAHPSVSHDSYAGSNISRSSTRSYEERSMFSRASHPPVPAHQRASAPSSLTSGFMQSRPFSHSRFHSQPTSSGPHSATRITSGYASGSDALTDDSGSASSPSGMSDPLTPPGTPPVSEYPMTDFHHAYYDHAPSSGTPSPRNSRGEHNGLASATRDSWKRVSSKLWPRKKSGGQLRDDEPGVVEGGLF</sequence>
<feature type="compositionally biased region" description="Low complexity" evidence="6">
    <location>
        <begin position="531"/>
        <end position="545"/>
    </location>
</feature>
<organism evidence="8 9">
    <name type="scientific">Exserohilum turcicum (strain 28A)</name>
    <name type="common">Northern leaf blight fungus</name>
    <name type="synonym">Setosphaeria turcica</name>
    <dbReference type="NCBI Taxonomy" id="671987"/>
    <lineage>
        <taxon>Eukaryota</taxon>
        <taxon>Fungi</taxon>
        <taxon>Dikarya</taxon>
        <taxon>Ascomycota</taxon>
        <taxon>Pezizomycotina</taxon>
        <taxon>Dothideomycetes</taxon>
        <taxon>Pleosporomycetidae</taxon>
        <taxon>Pleosporales</taxon>
        <taxon>Pleosporineae</taxon>
        <taxon>Pleosporaceae</taxon>
        <taxon>Exserohilum</taxon>
    </lineage>
</organism>
<dbReference type="GO" id="GO:0016020">
    <property type="term" value="C:membrane"/>
    <property type="evidence" value="ECO:0007669"/>
    <property type="project" value="UniProtKB-SubCell"/>
</dbReference>
<evidence type="ECO:0000256" key="4">
    <source>
        <dbReference type="ARBA" id="ARBA00022989"/>
    </source>
</evidence>
<name>R0JUM3_EXST2</name>
<dbReference type="InterPro" id="IPR006968">
    <property type="entry name" value="RUS_fam"/>
</dbReference>
<dbReference type="InterPro" id="IPR054549">
    <property type="entry name" value="UVB_sens_RUS_dom"/>
</dbReference>
<evidence type="ECO:0000256" key="5">
    <source>
        <dbReference type="ARBA" id="ARBA00023136"/>
    </source>
</evidence>
<evidence type="ECO:0000256" key="1">
    <source>
        <dbReference type="ARBA" id="ARBA00004370"/>
    </source>
</evidence>
<dbReference type="CDD" id="cd07440">
    <property type="entry name" value="RGS"/>
    <property type="match status" value="1"/>
</dbReference>